<name>A0A1H0MAT4_MICTS</name>
<dbReference type="AlphaFoldDB" id="A0A1H0MAT4"/>
<dbReference type="Proteomes" id="UP000186456">
    <property type="component" value="Unassembled WGS sequence"/>
</dbReference>
<evidence type="ECO:0000313" key="2">
    <source>
        <dbReference type="Proteomes" id="UP000186456"/>
    </source>
</evidence>
<protein>
    <submittedName>
        <fullName evidence="1">Uncharacterized protein</fullName>
    </submittedName>
</protein>
<reference evidence="1 2" key="1">
    <citation type="submission" date="2016-10" db="EMBL/GenBank/DDBJ databases">
        <authorList>
            <person name="de Groot N.N."/>
        </authorList>
    </citation>
    <scope>NUCLEOTIDE SEQUENCE [LARGE SCALE GENOMIC DNA]</scope>
    <source>
        <strain evidence="1 2">StLB037</strain>
    </source>
</reference>
<proteinExistence type="predicted"/>
<sequence>MFSENLVGIRGQRGWNVMIKADGSFGFSSLWNA</sequence>
<dbReference type="EMBL" id="FNJN01000002">
    <property type="protein sequence ID" value="SDO77487.1"/>
    <property type="molecule type" value="Genomic_DNA"/>
</dbReference>
<accession>A0A1H0MAT4</accession>
<gene>
    <name evidence="1" type="ORF">SAMN04487788_0834</name>
</gene>
<organism evidence="1 2">
    <name type="scientific">Microbacterium testaceum (strain StLB037)</name>
    <dbReference type="NCBI Taxonomy" id="979556"/>
    <lineage>
        <taxon>Bacteria</taxon>
        <taxon>Bacillati</taxon>
        <taxon>Actinomycetota</taxon>
        <taxon>Actinomycetes</taxon>
        <taxon>Micrococcales</taxon>
        <taxon>Microbacteriaceae</taxon>
        <taxon>Microbacterium</taxon>
    </lineage>
</organism>
<evidence type="ECO:0000313" key="1">
    <source>
        <dbReference type="EMBL" id="SDO77487.1"/>
    </source>
</evidence>